<protein>
    <submittedName>
        <fullName evidence="2">Uncharacterized protein</fullName>
    </submittedName>
</protein>
<sequence length="71" mass="8072">MKKFLSILIMSMLFSSLSSYGDAYRYKMEREPCNKNDSSFYVCRPYDGYTTCSVSAQTLCPGYGMAEASIY</sequence>
<evidence type="ECO:0000313" key="2">
    <source>
        <dbReference type="EMBL" id="SNS34025.1"/>
    </source>
</evidence>
<keyword evidence="3" id="KW-1185">Reference proteome</keyword>
<dbReference type="Proteomes" id="UP000198480">
    <property type="component" value="Unassembled WGS sequence"/>
</dbReference>
<dbReference type="AlphaFoldDB" id="A0A239DN27"/>
<name>A0A239DN27_9BACT</name>
<accession>A0A239DN27</accession>
<proteinExistence type="predicted"/>
<dbReference type="EMBL" id="FZOK01000007">
    <property type="protein sequence ID" value="SNS34025.1"/>
    <property type="molecule type" value="Genomic_DNA"/>
</dbReference>
<evidence type="ECO:0000313" key="3">
    <source>
        <dbReference type="Proteomes" id="UP000198480"/>
    </source>
</evidence>
<organism evidence="2 3">
    <name type="scientific">Belliella buryatensis</name>
    <dbReference type="NCBI Taxonomy" id="1500549"/>
    <lineage>
        <taxon>Bacteria</taxon>
        <taxon>Pseudomonadati</taxon>
        <taxon>Bacteroidota</taxon>
        <taxon>Cytophagia</taxon>
        <taxon>Cytophagales</taxon>
        <taxon>Cyclobacteriaceae</taxon>
        <taxon>Belliella</taxon>
    </lineage>
</organism>
<keyword evidence="1" id="KW-0732">Signal</keyword>
<reference evidence="3" key="1">
    <citation type="submission" date="2017-06" db="EMBL/GenBank/DDBJ databases">
        <authorList>
            <person name="Varghese N."/>
            <person name="Submissions S."/>
        </authorList>
    </citation>
    <scope>NUCLEOTIDE SEQUENCE [LARGE SCALE GENOMIC DNA]</scope>
    <source>
        <strain evidence="3">5C</strain>
    </source>
</reference>
<gene>
    <name evidence="2" type="ORF">SAMN06295967_107157</name>
</gene>
<evidence type="ECO:0000256" key="1">
    <source>
        <dbReference type="SAM" id="SignalP"/>
    </source>
</evidence>
<feature type="chain" id="PRO_5012014647" evidence="1">
    <location>
        <begin position="21"/>
        <end position="71"/>
    </location>
</feature>
<feature type="signal peptide" evidence="1">
    <location>
        <begin position="1"/>
        <end position="20"/>
    </location>
</feature>